<gene>
    <name evidence="5" type="ORF">NQ032_01110</name>
</gene>
<organism evidence="5 6">
    <name type="scientific">Mammaliicoccus sciuri</name>
    <name type="common">Staphylococcus sciuri</name>
    <dbReference type="NCBI Taxonomy" id="1296"/>
    <lineage>
        <taxon>Bacteria</taxon>
        <taxon>Bacillati</taxon>
        <taxon>Bacillota</taxon>
        <taxon>Bacilli</taxon>
        <taxon>Bacillales</taxon>
        <taxon>Staphylococcaceae</taxon>
        <taxon>Mammaliicoccus</taxon>
    </lineage>
</organism>
<accession>A0AAW5LEL5</accession>
<dbReference type="Pfam" id="PF00535">
    <property type="entry name" value="Glycos_transf_2"/>
    <property type="match status" value="1"/>
</dbReference>
<dbReference type="InterPro" id="IPR001173">
    <property type="entry name" value="Glyco_trans_2-like"/>
</dbReference>
<dbReference type="Gene3D" id="3.90.550.10">
    <property type="entry name" value="Spore Coat Polysaccharide Biosynthesis Protein SpsA, Chain A"/>
    <property type="match status" value="1"/>
</dbReference>
<feature type="domain" description="Glycosyltransferase 2-like" evidence="4">
    <location>
        <begin position="4"/>
        <end position="155"/>
    </location>
</feature>
<protein>
    <submittedName>
        <fullName evidence="5">Glycosyltransferase family 2 protein</fullName>
    </submittedName>
</protein>
<dbReference type="AlphaFoldDB" id="A0AAW5LEL5"/>
<dbReference type="InterPro" id="IPR029044">
    <property type="entry name" value="Nucleotide-diphossugar_trans"/>
</dbReference>
<comment type="caution">
    <text evidence="5">The sequence shown here is derived from an EMBL/GenBank/DDBJ whole genome shotgun (WGS) entry which is preliminary data.</text>
</comment>
<dbReference type="SUPFAM" id="SSF53448">
    <property type="entry name" value="Nucleotide-diphospho-sugar transferases"/>
    <property type="match status" value="1"/>
</dbReference>
<evidence type="ECO:0000256" key="2">
    <source>
        <dbReference type="ARBA" id="ARBA00022676"/>
    </source>
</evidence>
<keyword evidence="3" id="KW-0808">Transferase</keyword>
<proteinExistence type="inferred from homology"/>
<evidence type="ECO:0000313" key="6">
    <source>
        <dbReference type="Proteomes" id="UP001204068"/>
    </source>
</evidence>
<evidence type="ECO:0000256" key="1">
    <source>
        <dbReference type="ARBA" id="ARBA00006739"/>
    </source>
</evidence>
<dbReference type="GO" id="GO:0016757">
    <property type="term" value="F:glycosyltransferase activity"/>
    <property type="evidence" value="ECO:0007669"/>
    <property type="project" value="UniProtKB-KW"/>
</dbReference>
<dbReference type="Proteomes" id="UP001204068">
    <property type="component" value="Unassembled WGS sequence"/>
</dbReference>
<comment type="similarity">
    <text evidence="1">Belongs to the glycosyltransferase 2 family.</text>
</comment>
<dbReference type="EMBL" id="JANILD010000001">
    <property type="protein sequence ID" value="MCQ9302215.1"/>
    <property type="molecule type" value="Genomic_DNA"/>
</dbReference>
<evidence type="ECO:0000259" key="4">
    <source>
        <dbReference type="Pfam" id="PF00535"/>
    </source>
</evidence>
<dbReference type="PANTHER" id="PTHR22916:SF51">
    <property type="entry name" value="GLYCOSYLTRANSFERASE EPSH-RELATED"/>
    <property type="match status" value="1"/>
</dbReference>
<sequence length="369" mass="43448">MKISVILPVYNVEGYIQACLNSLLEQSIGEENLEVILVDDCSTDNTPEKINEFKNKFTNFVYYRLPENEGSPGKPRNIGVELSTGEFIHFMDPDDILDEFAYETLLEFMDESDDFSMGKMISFNEDGSQFEHTTFREYKLNKTYKSTSLKETPFFAQVKVGVVLKLIRKSFYINNEISFIEGMRNGEDKIVDTLLYTTASSFSYIPYVIYKYRNRDTGENKSLTHQEVESSIYNDIKAYYDCKKHYDSEAIEFFKINVLRSIFWKIVDDEFDSLSNIKKMNILYSIYEIVKSYDENIVKMYLNNEEPIIKLISNKDFELAISYSALLNARRKYFYQGIEIEKKYREFKQFKKSKSYLVFKALNKLKIIK</sequence>
<dbReference type="PANTHER" id="PTHR22916">
    <property type="entry name" value="GLYCOSYLTRANSFERASE"/>
    <property type="match status" value="1"/>
</dbReference>
<name>A0AAW5LEL5_MAMSC</name>
<dbReference type="RefSeq" id="WP_058591809.1">
    <property type="nucleotide sequence ID" value="NZ_CP188065.1"/>
</dbReference>
<evidence type="ECO:0000256" key="3">
    <source>
        <dbReference type="ARBA" id="ARBA00022679"/>
    </source>
</evidence>
<dbReference type="CDD" id="cd00761">
    <property type="entry name" value="Glyco_tranf_GTA_type"/>
    <property type="match status" value="1"/>
</dbReference>
<evidence type="ECO:0000313" key="5">
    <source>
        <dbReference type="EMBL" id="MCQ9302215.1"/>
    </source>
</evidence>
<reference evidence="5" key="1">
    <citation type="submission" date="2022-07" db="EMBL/GenBank/DDBJ databases">
        <title>Bacterial species isolated from the porcine tonsil microbiota.</title>
        <authorList>
            <person name="Oliveira I.M.F."/>
        </authorList>
    </citation>
    <scope>NUCLEOTIDE SEQUENCE</scope>
    <source>
        <strain evidence="5">8QC2O2</strain>
    </source>
</reference>
<keyword evidence="2" id="KW-0328">Glycosyltransferase</keyword>